<dbReference type="STRING" id="651182.TOL2_C05650"/>
<gene>
    <name evidence="1" type="ordered locus">TOL2_C05650</name>
</gene>
<evidence type="ECO:0000313" key="2">
    <source>
        <dbReference type="Proteomes" id="UP000007347"/>
    </source>
</evidence>
<dbReference type="OrthoDB" id="5422322at2"/>
<dbReference type="CDD" id="cd00565">
    <property type="entry name" value="Ubl_ThiS"/>
    <property type="match status" value="1"/>
</dbReference>
<dbReference type="InterPro" id="IPR012675">
    <property type="entry name" value="Beta-grasp_dom_sf"/>
</dbReference>
<keyword evidence="2" id="KW-1185">Reference proteome</keyword>
<dbReference type="Proteomes" id="UP000007347">
    <property type="component" value="Chromosome"/>
</dbReference>
<name>K0NG24_DESTT</name>
<accession>K0NG24</accession>
<evidence type="ECO:0000313" key="1">
    <source>
        <dbReference type="EMBL" id="CCK78733.1"/>
    </source>
</evidence>
<dbReference type="NCBIfam" id="TIGR01683">
    <property type="entry name" value="thiS"/>
    <property type="match status" value="1"/>
</dbReference>
<dbReference type="Gene3D" id="3.10.20.30">
    <property type="match status" value="1"/>
</dbReference>
<dbReference type="InterPro" id="IPR003749">
    <property type="entry name" value="ThiS/MoaD-like"/>
</dbReference>
<dbReference type="InterPro" id="IPR016155">
    <property type="entry name" value="Mopterin_synth/thiamin_S_b"/>
</dbReference>
<sequence>MIEVDGKKLQWFEDMTIAALLETLDNVDFCAVVRLNGKLISSPEFTETMIEDNSKIQLLPLVAGG</sequence>
<dbReference type="InterPro" id="IPR010035">
    <property type="entry name" value="Thi_S"/>
</dbReference>
<reference evidence="1 2" key="1">
    <citation type="journal article" date="2013" name="Environ. Microbiol.">
        <title>Complete genome, catabolic sub-proteomes and key-metabolites of Desulfobacula toluolica Tol2, a marine, aromatic compound-degrading, sulfate-reducing bacterium.</title>
        <authorList>
            <person name="Wohlbrand L."/>
            <person name="Jacob J.H."/>
            <person name="Kube M."/>
            <person name="Mussmann M."/>
            <person name="Jarling R."/>
            <person name="Beck A."/>
            <person name="Amann R."/>
            <person name="Wilkes H."/>
            <person name="Reinhardt R."/>
            <person name="Rabus R."/>
        </authorList>
    </citation>
    <scope>NUCLEOTIDE SEQUENCE [LARGE SCALE GENOMIC DNA]</scope>
    <source>
        <strain evidence="2">DSM 7467 / Tol2</strain>
    </source>
</reference>
<organism evidence="1 2">
    <name type="scientific">Desulfobacula toluolica (strain DSM 7467 / Tol2)</name>
    <dbReference type="NCBI Taxonomy" id="651182"/>
    <lineage>
        <taxon>Bacteria</taxon>
        <taxon>Pseudomonadati</taxon>
        <taxon>Thermodesulfobacteriota</taxon>
        <taxon>Desulfobacteria</taxon>
        <taxon>Desulfobacterales</taxon>
        <taxon>Desulfobacteraceae</taxon>
        <taxon>Desulfobacula</taxon>
    </lineage>
</organism>
<dbReference type="Pfam" id="PF02597">
    <property type="entry name" value="ThiS"/>
    <property type="match status" value="1"/>
</dbReference>
<dbReference type="EMBL" id="FO203503">
    <property type="protein sequence ID" value="CCK78733.1"/>
    <property type="molecule type" value="Genomic_DNA"/>
</dbReference>
<dbReference type="KEGG" id="dto:TOL2_C05650"/>
<dbReference type="AlphaFoldDB" id="K0NG24"/>
<dbReference type="HOGENOM" id="CLU_2842689_0_0_7"/>
<protein>
    <submittedName>
        <fullName evidence="1">Uncharacterized protein related to ThiS</fullName>
    </submittedName>
</protein>
<dbReference type="RefSeq" id="WP_014956089.1">
    <property type="nucleotide sequence ID" value="NC_018645.1"/>
</dbReference>
<dbReference type="SUPFAM" id="SSF54285">
    <property type="entry name" value="MoaD/ThiS"/>
    <property type="match status" value="1"/>
</dbReference>
<proteinExistence type="predicted"/>